<dbReference type="AlphaFoldDB" id="A0A5C3LS96"/>
<accession>A0A5C3LS96</accession>
<evidence type="ECO:0000313" key="1">
    <source>
        <dbReference type="EMBL" id="TFK35662.1"/>
    </source>
</evidence>
<proteinExistence type="predicted"/>
<dbReference type="Proteomes" id="UP000308652">
    <property type="component" value="Unassembled WGS sequence"/>
</dbReference>
<evidence type="ECO:0000313" key="2">
    <source>
        <dbReference type="Proteomes" id="UP000308652"/>
    </source>
</evidence>
<gene>
    <name evidence="1" type="ORF">BDQ12DRAFT_725722</name>
</gene>
<sequence>MNLTAHWVNADSSNPETFIGLIDGVLVLTGDNDKFSNAFGPTRWLTLRLVYA</sequence>
<dbReference type="EMBL" id="ML213619">
    <property type="protein sequence ID" value="TFK35662.1"/>
    <property type="molecule type" value="Genomic_DNA"/>
</dbReference>
<protein>
    <submittedName>
        <fullName evidence="1">Uncharacterized protein</fullName>
    </submittedName>
</protein>
<organism evidence="1 2">
    <name type="scientific">Crucibulum laeve</name>
    <dbReference type="NCBI Taxonomy" id="68775"/>
    <lineage>
        <taxon>Eukaryota</taxon>
        <taxon>Fungi</taxon>
        <taxon>Dikarya</taxon>
        <taxon>Basidiomycota</taxon>
        <taxon>Agaricomycotina</taxon>
        <taxon>Agaricomycetes</taxon>
        <taxon>Agaricomycetidae</taxon>
        <taxon>Agaricales</taxon>
        <taxon>Agaricineae</taxon>
        <taxon>Nidulariaceae</taxon>
        <taxon>Crucibulum</taxon>
    </lineage>
</organism>
<name>A0A5C3LS96_9AGAR</name>
<dbReference type="OrthoDB" id="4584900at2759"/>
<reference evidence="1 2" key="1">
    <citation type="journal article" date="2019" name="Nat. Ecol. Evol.">
        <title>Megaphylogeny resolves global patterns of mushroom evolution.</title>
        <authorList>
            <person name="Varga T."/>
            <person name="Krizsan K."/>
            <person name="Foldi C."/>
            <person name="Dima B."/>
            <person name="Sanchez-Garcia M."/>
            <person name="Sanchez-Ramirez S."/>
            <person name="Szollosi G.J."/>
            <person name="Szarkandi J.G."/>
            <person name="Papp V."/>
            <person name="Albert L."/>
            <person name="Andreopoulos W."/>
            <person name="Angelini C."/>
            <person name="Antonin V."/>
            <person name="Barry K.W."/>
            <person name="Bougher N.L."/>
            <person name="Buchanan P."/>
            <person name="Buyck B."/>
            <person name="Bense V."/>
            <person name="Catcheside P."/>
            <person name="Chovatia M."/>
            <person name="Cooper J."/>
            <person name="Damon W."/>
            <person name="Desjardin D."/>
            <person name="Finy P."/>
            <person name="Geml J."/>
            <person name="Haridas S."/>
            <person name="Hughes K."/>
            <person name="Justo A."/>
            <person name="Karasinski D."/>
            <person name="Kautmanova I."/>
            <person name="Kiss B."/>
            <person name="Kocsube S."/>
            <person name="Kotiranta H."/>
            <person name="LaButti K.M."/>
            <person name="Lechner B.E."/>
            <person name="Liimatainen K."/>
            <person name="Lipzen A."/>
            <person name="Lukacs Z."/>
            <person name="Mihaltcheva S."/>
            <person name="Morgado L.N."/>
            <person name="Niskanen T."/>
            <person name="Noordeloos M.E."/>
            <person name="Ohm R.A."/>
            <person name="Ortiz-Santana B."/>
            <person name="Ovrebo C."/>
            <person name="Racz N."/>
            <person name="Riley R."/>
            <person name="Savchenko A."/>
            <person name="Shiryaev A."/>
            <person name="Soop K."/>
            <person name="Spirin V."/>
            <person name="Szebenyi C."/>
            <person name="Tomsovsky M."/>
            <person name="Tulloss R.E."/>
            <person name="Uehling J."/>
            <person name="Grigoriev I.V."/>
            <person name="Vagvolgyi C."/>
            <person name="Papp T."/>
            <person name="Martin F.M."/>
            <person name="Miettinen O."/>
            <person name="Hibbett D.S."/>
            <person name="Nagy L.G."/>
        </authorList>
    </citation>
    <scope>NUCLEOTIDE SEQUENCE [LARGE SCALE GENOMIC DNA]</scope>
    <source>
        <strain evidence="1 2">CBS 166.37</strain>
    </source>
</reference>
<keyword evidence="2" id="KW-1185">Reference proteome</keyword>